<dbReference type="SUPFAM" id="SSF52172">
    <property type="entry name" value="CheY-like"/>
    <property type="match status" value="1"/>
</dbReference>
<evidence type="ECO:0000259" key="4">
    <source>
        <dbReference type="PROSITE" id="PS50883"/>
    </source>
</evidence>
<dbReference type="InterPro" id="IPR000160">
    <property type="entry name" value="GGDEF_dom"/>
</dbReference>
<dbReference type="GO" id="GO:0000160">
    <property type="term" value="P:phosphorelay signal transduction system"/>
    <property type="evidence" value="ECO:0007669"/>
    <property type="project" value="InterPro"/>
</dbReference>
<keyword evidence="2" id="KW-0597">Phosphoprotein</keyword>
<dbReference type="PANTHER" id="PTHR44757">
    <property type="entry name" value="DIGUANYLATE CYCLASE DGCP"/>
    <property type="match status" value="1"/>
</dbReference>
<dbReference type="AlphaFoldDB" id="A0A545U8R0"/>
<evidence type="ECO:0000259" key="3">
    <source>
        <dbReference type="PROSITE" id="PS50110"/>
    </source>
</evidence>
<evidence type="ECO:0000313" key="7">
    <source>
        <dbReference type="Proteomes" id="UP000315439"/>
    </source>
</evidence>
<dbReference type="InterPro" id="IPR011006">
    <property type="entry name" value="CheY-like_superfamily"/>
</dbReference>
<comment type="cofactor">
    <cofactor evidence="1">
        <name>Mg(2+)</name>
        <dbReference type="ChEBI" id="CHEBI:18420"/>
    </cofactor>
</comment>
<gene>
    <name evidence="6" type="ORF">FLL46_18170</name>
</gene>
<evidence type="ECO:0000256" key="1">
    <source>
        <dbReference type="ARBA" id="ARBA00001946"/>
    </source>
</evidence>
<reference evidence="6 7" key="1">
    <citation type="submission" date="2019-07" db="EMBL/GenBank/DDBJ databases">
        <title>Draft genome for Aliikangiella sp. M105.</title>
        <authorList>
            <person name="Wang G."/>
        </authorList>
    </citation>
    <scope>NUCLEOTIDE SEQUENCE [LARGE SCALE GENOMIC DNA]</scope>
    <source>
        <strain evidence="6 7">M105</strain>
    </source>
</reference>
<name>A0A545U8R0_9GAMM</name>
<dbReference type="InterPro" id="IPR043128">
    <property type="entry name" value="Rev_trsase/Diguanyl_cyclase"/>
</dbReference>
<comment type="caution">
    <text evidence="6">The sequence shown here is derived from an EMBL/GenBank/DDBJ whole genome shotgun (WGS) entry which is preliminary data.</text>
</comment>
<dbReference type="OrthoDB" id="9176779at2"/>
<accession>A0A545U8R0</accession>
<dbReference type="SMART" id="SM00052">
    <property type="entry name" value="EAL"/>
    <property type="match status" value="1"/>
</dbReference>
<dbReference type="EMBL" id="VIKS01000011">
    <property type="protein sequence ID" value="TQV85852.1"/>
    <property type="molecule type" value="Genomic_DNA"/>
</dbReference>
<dbReference type="SMART" id="SM00448">
    <property type="entry name" value="REC"/>
    <property type="match status" value="1"/>
</dbReference>
<feature type="domain" description="GGDEF" evidence="5">
    <location>
        <begin position="174"/>
        <end position="306"/>
    </location>
</feature>
<dbReference type="Pfam" id="PF00563">
    <property type="entry name" value="EAL"/>
    <property type="match status" value="1"/>
</dbReference>
<evidence type="ECO:0000256" key="2">
    <source>
        <dbReference type="PROSITE-ProRule" id="PRU00169"/>
    </source>
</evidence>
<keyword evidence="7" id="KW-1185">Reference proteome</keyword>
<dbReference type="InterPro" id="IPR035919">
    <property type="entry name" value="EAL_sf"/>
</dbReference>
<feature type="domain" description="EAL" evidence="4">
    <location>
        <begin position="315"/>
        <end position="566"/>
    </location>
</feature>
<dbReference type="CDD" id="cd01949">
    <property type="entry name" value="GGDEF"/>
    <property type="match status" value="1"/>
</dbReference>
<dbReference type="Gene3D" id="3.40.50.2300">
    <property type="match status" value="1"/>
</dbReference>
<dbReference type="Gene3D" id="3.20.20.450">
    <property type="entry name" value="EAL domain"/>
    <property type="match status" value="1"/>
</dbReference>
<dbReference type="InterPro" id="IPR001633">
    <property type="entry name" value="EAL_dom"/>
</dbReference>
<dbReference type="Pfam" id="PF00990">
    <property type="entry name" value="GGDEF"/>
    <property type="match status" value="1"/>
</dbReference>
<protein>
    <submittedName>
        <fullName evidence="6">EAL domain-containing protein</fullName>
    </submittedName>
</protein>
<dbReference type="SMART" id="SM00267">
    <property type="entry name" value="GGDEF"/>
    <property type="match status" value="1"/>
</dbReference>
<dbReference type="InterPro" id="IPR029787">
    <property type="entry name" value="Nucleotide_cyclase"/>
</dbReference>
<evidence type="ECO:0000259" key="5">
    <source>
        <dbReference type="PROSITE" id="PS50887"/>
    </source>
</evidence>
<dbReference type="InterPro" id="IPR001789">
    <property type="entry name" value="Sig_transdc_resp-reg_receiver"/>
</dbReference>
<evidence type="ECO:0000313" key="6">
    <source>
        <dbReference type="EMBL" id="TQV85852.1"/>
    </source>
</evidence>
<dbReference type="PANTHER" id="PTHR44757:SF2">
    <property type="entry name" value="BIOFILM ARCHITECTURE MAINTENANCE PROTEIN MBAA"/>
    <property type="match status" value="1"/>
</dbReference>
<dbReference type="SUPFAM" id="SSF141868">
    <property type="entry name" value="EAL domain-like"/>
    <property type="match status" value="1"/>
</dbReference>
<feature type="domain" description="Response regulatory" evidence="3">
    <location>
        <begin position="12"/>
        <end position="130"/>
    </location>
</feature>
<dbReference type="PROSITE" id="PS50883">
    <property type="entry name" value="EAL"/>
    <property type="match status" value="1"/>
</dbReference>
<dbReference type="NCBIfam" id="TIGR00254">
    <property type="entry name" value="GGDEF"/>
    <property type="match status" value="1"/>
</dbReference>
<dbReference type="SUPFAM" id="SSF55073">
    <property type="entry name" value="Nucleotide cyclase"/>
    <property type="match status" value="1"/>
</dbReference>
<dbReference type="PROSITE" id="PS50110">
    <property type="entry name" value="RESPONSE_REGULATORY"/>
    <property type="match status" value="1"/>
</dbReference>
<sequence>MSYMLSHNQPLNILIVDDSQDDRFHLNRLINKMQNGSKLWEAEDLNESKQVLSHNDIDVLLVDYHLPDGVATDLLLELQNTPTQKPLGIIALTGLGNETIAVSLMKAGAHEYLVKGEITQTKLNLAITQSYKRAELSHQIQFLAGHDSLTGTVNRGLLNDRLSRAIARAVRQNTSLAIILMDVDYFKQVNDTFGHVVGDELLCHICKKIQSSIRASDTICRWGGDEFILLLENMSKKDTKIILDKLQSFSRQPLQTQEHFINYSLSMGCAFYPSDADSDKSLIRAADLALYKAKEKGKNQYYFFSNELKQSQKLSHSLVAEFPEALNSHAFYLLFQPIVDIKSKKWFALEALCRWKHPQMGDIKPDTFINLIEDGPLLIAFHRLFFKTICESLVLWRKEFNNQIPISINLPPKAINKTVIRLLVECVEQSSLNPSDIWIEITERQLFYQVPHALEILKELQSNGFSIIIDDFGTGHSSFKLLSELPLSGVKLDRFFVEDIETNLKHQAIIKSCINLCRELNLMLVVEGIEKRSQYEVLKNMDFSLAQGFYFDVPLTPSKVCELRRA</sequence>
<organism evidence="6 7">
    <name type="scientific">Aliikangiella coralliicola</name>
    <dbReference type="NCBI Taxonomy" id="2592383"/>
    <lineage>
        <taxon>Bacteria</taxon>
        <taxon>Pseudomonadati</taxon>
        <taxon>Pseudomonadota</taxon>
        <taxon>Gammaproteobacteria</taxon>
        <taxon>Oceanospirillales</taxon>
        <taxon>Pleioneaceae</taxon>
        <taxon>Aliikangiella</taxon>
    </lineage>
</organism>
<dbReference type="Proteomes" id="UP000315439">
    <property type="component" value="Unassembled WGS sequence"/>
</dbReference>
<feature type="modified residue" description="4-aspartylphosphate" evidence="2">
    <location>
        <position position="63"/>
    </location>
</feature>
<proteinExistence type="predicted"/>
<dbReference type="GO" id="GO:0003824">
    <property type="term" value="F:catalytic activity"/>
    <property type="evidence" value="ECO:0007669"/>
    <property type="project" value="UniProtKB-ARBA"/>
</dbReference>
<dbReference type="PROSITE" id="PS50887">
    <property type="entry name" value="GGDEF"/>
    <property type="match status" value="1"/>
</dbReference>
<dbReference type="Pfam" id="PF00072">
    <property type="entry name" value="Response_reg"/>
    <property type="match status" value="1"/>
</dbReference>
<dbReference type="InterPro" id="IPR052155">
    <property type="entry name" value="Biofilm_reg_signaling"/>
</dbReference>
<dbReference type="FunFam" id="3.30.70.270:FF:000001">
    <property type="entry name" value="Diguanylate cyclase domain protein"/>
    <property type="match status" value="1"/>
</dbReference>
<dbReference type="CDD" id="cd01948">
    <property type="entry name" value="EAL"/>
    <property type="match status" value="1"/>
</dbReference>
<dbReference type="Gene3D" id="3.30.70.270">
    <property type="match status" value="1"/>
</dbReference>
<dbReference type="CDD" id="cd00156">
    <property type="entry name" value="REC"/>
    <property type="match status" value="1"/>
</dbReference>